<feature type="region of interest" description="Disordered" evidence="1">
    <location>
        <begin position="102"/>
        <end position="142"/>
    </location>
</feature>
<reference evidence="4" key="1">
    <citation type="submission" date="2025-08" db="UniProtKB">
        <authorList>
            <consortium name="RefSeq"/>
        </authorList>
    </citation>
    <scope>IDENTIFICATION</scope>
    <source>
        <tissue evidence="4">Gonad</tissue>
    </source>
</reference>
<evidence type="ECO:0000256" key="1">
    <source>
        <dbReference type="SAM" id="MobiDB-lite"/>
    </source>
</evidence>
<protein>
    <submittedName>
        <fullName evidence="4">Uncharacterized protein LOC109469631</fullName>
    </submittedName>
</protein>
<feature type="compositionally biased region" description="Low complexity" evidence="1">
    <location>
        <begin position="222"/>
        <end position="234"/>
    </location>
</feature>
<dbReference type="AlphaFoldDB" id="A0A6P4YPX3"/>
<sequence>MWTLWLFPLFLAAQALADVGDLQNAGGPDGVGLPRSQGIPLHVLDHLGASYVDDAGSPGVETTADVVKRAPGKLSRFDIGEGYSRYGRGYLQQLMSSLESGYNRSNRKGLTRHNLDLGYSRYGRSTDQQPSRQQLSRDTRATKPLNRFDLGLGYSRYGRGPSKALNRLDLGLGYSRYGRAPKPLNRFDLGLGYNRYGRGPTKALSRFDLGLGYNRYGRGDEAATASPDQAAASDGSTGGDWQAQRWQDQPGYDEPSPAGGDNASTGLTPYGKDDDALPARPISPRHIRDVMTPFRSWLPAHARSLDEATES</sequence>
<dbReference type="RefSeq" id="XP_019623729.1">
    <property type="nucleotide sequence ID" value="XM_019768170.1"/>
</dbReference>
<evidence type="ECO:0000313" key="4">
    <source>
        <dbReference type="RefSeq" id="XP_019623729.1"/>
    </source>
</evidence>
<evidence type="ECO:0000313" key="3">
    <source>
        <dbReference type="Proteomes" id="UP000515135"/>
    </source>
</evidence>
<feature type="signal peptide" evidence="2">
    <location>
        <begin position="1"/>
        <end position="17"/>
    </location>
</feature>
<dbReference type="KEGG" id="bbel:109469631"/>
<dbReference type="Proteomes" id="UP000515135">
    <property type="component" value="Unplaced"/>
</dbReference>
<keyword evidence="3" id="KW-1185">Reference proteome</keyword>
<feature type="chain" id="PRO_5028289146" evidence="2">
    <location>
        <begin position="18"/>
        <end position="311"/>
    </location>
</feature>
<dbReference type="OrthoDB" id="10009716at2759"/>
<keyword evidence="2" id="KW-0732">Signal</keyword>
<accession>A0A6P4YPX3</accession>
<gene>
    <name evidence="4" type="primary">LOC109469631</name>
</gene>
<feature type="region of interest" description="Disordered" evidence="1">
    <location>
        <begin position="220"/>
        <end position="288"/>
    </location>
</feature>
<feature type="compositionally biased region" description="Polar residues" evidence="1">
    <location>
        <begin position="123"/>
        <end position="134"/>
    </location>
</feature>
<dbReference type="GeneID" id="109469631"/>
<evidence type="ECO:0000256" key="2">
    <source>
        <dbReference type="SAM" id="SignalP"/>
    </source>
</evidence>
<proteinExistence type="predicted"/>
<name>A0A6P4YPX3_BRABE</name>
<organism evidence="3 4">
    <name type="scientific">Branchiostoma belcheri</name>
    <name type="common">Amphioxus</name>
    <dbReference type="NCBI Taxonomy" id="7741"/>
    <lineage>
        <taxon>Eukaryota</taxon>
        <taxon>Metazoa</taxon>
        <taxon>Chordata</taxon>
        <taxon>Cephalochordata</taxon>
        <taxon>Leptocardii</taxon>
        <taxon>Amphioxiformes</taxon>
        <taxon>Branchiostomatidae</taxon>
        <taxon>Branchiostoma</taxon>
    </lineage>
</organism>